<name>A0A099D6P1_9ACTN</name>
<dbReference type="HOGENOM" id="CLU_030648_2_0_11"/>
<gene>
    <name evidence="12" type="ORF">CDG81_10125</name>
    <name evidence="13" type="ORF">IL38_10125</name>
</gene>
<dbReference type="InterPro" id="IPR043504">
    <property type="entry name" value="Peptidase_S1_PA_chymotrypsin"/>
</dbReference>
<keyword evidence="3 10" id="KW-0732">Signal</keyword>
<dbReference type="Gene3D" id="3.30.300.50">
    <property type="match status" value="2"/>
</dbReference>
<comment type="similarity">
    <text evidence="1">Belongs to the peptidase S1 family.</text>
</comment>
<evidence type="ECO:0000256" key="6">
    <source>
        <dbReference type="ARBA" id="ARBA00023145"/>
    </source>
</evidence>
<keyword evidence="5" id="KW-0720">Serine protease</keyword>
<reference evidence="13 14" key="1">
    <citation type="journal article" date="2014" name="PLoS ONE">
        <title>Identification and Characterization of a New Erythromycin Biosynthetic Gene Cluster in Actinopolyspora erythraea YIM90600, a Novel Erythronolide-Producing Halophilic Actinomycete Isolated from Salt Field.</title>
        <authorList>
            <person name="Chen D."/>
            <person name="Feng J."/>
            <person name="Huang L."/>
            <person name="Zhang Q."/>
            <person name="Wu J."/>
            <person name="Zhu X."/>
            <person name="Duan Y."/>
            <person name="Xu Z."/>
        </authorList>
    </citation>
    <scope>NUCLEOTIDE SEQUENCE [LARGE SCALE GENOMIC DNA]</scope>
    <source>
        <strain evidence="13 14">YIM90600</strain>
    </source>
</reference>
<evidence type="ECO:0000256" key="8">
    <source>
        <dbReference type="PIRSR" id="PIRSR001134-1"/>
    </source>
</evidence>
<dbReference type="Proteomes" id="UP000215043">
    <property type="component" value="Chromosome"/>
</dbReference>
<dbReference type="InterPro" id="IPR035070">
    <property type="entry name" value="Streptogrisin_prodomain"/>
</dbReference>
<keyword evidence="4" id="KW-0378">Hydrolase</keyword>
<dbReference type="Gene3D" id="2.40.10.10">
    <property type="entry name" value="Trypsin-like serine proteases"/>
    <property type="match status" value="2"/>
</dbReference>
<evidence type="ECO:0000256" key="7">
    <source>
        <dbReference type="ARBA" id="ARBA00023157"/>
    </source>
</evidence>
<dbReference type="PRINTS" id="PR00861">
    <property type="entry name" value="ALYTICPTASE"/>
</dbReference>
<dbReference type="OrthoDB" id="8781117at2"/>
<evidence type="ECO:0000256" key="1">
    <source>
        <dbReference type="ARBA" id="ARBA00007664"/>
    </source>
</evidence>
<evidence type="ECO:0000313" key="12">
    <source>
        <dbReference type="EMBL" id="ASU78579.1"/>
    </source>
</evidence>
<evidence type="ECO:0000256" key="10">
    <source>
        <dbReference type="SAM" id="SignalP"/>
    </source>
</evidence>
<evidence type="ECO:0000259" key="11">
    <source>
        <dbReference type="Pfam" id="PF02983"/>
    </source>
</evidence>
<evidence type="ECO:0000313" key="14">
    <source>
        <dbReference type="Proteomes" id="UP000029737"/>
    </source>
</evidence>
<keyword evidence="2 13" id="KW-0645">Protease</keyword>
<dbReference type="PIRSF" id="PIRSF001134">
    <property type="entry name" value="Streptogrisin"/>
    <property type="match status" value="1"/>
</dbReference>
<evidence type="ECO:0000256" key="5">
    <source>
        <dbReference type="ARBA" id="ARBA00022825"/>
    </source>
</evidence>
<dbReference type="AlphaFoldDB" id="A0A099D6P1"/>
<feature type="active site" description="Charge relay system" evidence="8">
    <location>
        <position position="333"/>
    </location>
</feature>
<dbReference type="GO" id="GO:0006508">
    <property type="term" value="P:proteolysis"/>
    <property type="evidence" value="ECO:0007669"/>
    <property type="project" value="UniProtKB-KW"/>
</dbReference>
<protein>
    <submittedName>
        <fullName evidence="12">S1 family peptidase</fullName>
    </submittedName>
    <submittedName>
        <fullName evidence="13">Serine protease</fullName>
    </submittedName>
</protein>
<evidence type="ECO:0000256" key="2">
    <source>
        <dbReference type="ARBA" id="ARBA00022670"/>
    </source>
</evidence>
<dbReference type="InterPro" id="IPR009003">
    <property type="entry name" value="Peptidase_S1_PA"/>
</dbReference>
<proteinExistence type="inferred from homology"/>
<dbReference type="GO" id="GO:0005576">
    <property type="term" value="C:extracellular region"/>
    <property type="evidence" value="ECO:0007669"/>
    <property type="project" value="InterPro"/>
</dbReference>
<dbReference type="InterPro" id="IPR037295">
    <property type="entry name" value="Alpha-lytic_protease_prodomain"/>
</dbReference>
<dbReference type="Pfam" id="PF02983">
    <property type="entry name" value="Pro_Al_protease"/>
    <property type="match status" value="1"/>
</dbReference>
<organism evidence="12 15">
    <name type="scientific">Actinopolyspora erythraea</name>
    <dbReference type="NCBI Taxonomy" id="414996"/>
    <lineage>
        <taxon>Bacteria</taxon>
        <taxon>Bacillati</taxon>
        <taxon>Actinomycetota</taxon>
        <taxon>Actinomycetes</taxon>
        <taxon>Actinopolysporales</taxon>
        <taxon>Actinopolysporaceae</taxon>
        <taxon>Actinopolyspora</taxon>
    </lineage>
</organism>
<keyword evidence="14" id="KW-1185">Reference proteome</keyword>
<evidence type="ECO:0000256" key="9">
    <source>
        <dbReference type="PIRSR" id="PIRSR001134-2"/>
    </source>
</evidence>
<dbReference type="RefSeq" id="WP_043572881.1">
    <property type="nucleotide sequence ID" value="NZ_CP022752.1"/>
</dbReference>
<accession>A0A099D6P1</accession>
<feature type="disulfide bond" evidence="9">
    <location>
        <begin position="291"/>
        <end position="301"/>
    </location>
</feature>
<evidence type="ECO:0000256" key="3">
    <source>
        <dbReference type="ARBA" id="ARBA00022729"/>
    </source>
</evidence>
<feature type="signal peptide" evidence="10">
    <location>
        <begin position="1"/>
        <end position="29"/>
    </location>
</feature>
<sequence>MQRKMPGRIAASAILAAGTLTAMTAPATADTTSVSQEQSPQYASTMMQAMQRDLGLSRAQAEQRLDAEAAARQAADGMADKLGGSFGGFHYDAELGKLVVGVTDRAEFGSVRAEGAVPRLVDDSRAQLREASTTLNQHSQRAPESVTGWYVDTTSNSVVLTTRKGTAGSAAEFVRSSGVDSDAVRVVESAERPRTYADVIGGQRYVINNSTVCSIGFAVSGGFVSAGHCGDYGDSTSSPSGTFAGSSFPGNDYSYVRTGSDDTLRPWVDQYNGYTRTVSGSQEAAVGSSVCRSGQTTGWHCGTIQAKNQTVSYPSGTVYGMTRTDVCAEPGDSGGSFISGNQAQGMTSGGSGDCTFGGTTYFQPVNEALNAYGVSLVTS</sequence>
<evidence type="ECO:0000256" key="4">
    <source>
        <dbReference type="ARBA" id="ARBA00022801"/>
    </source>
</evidence>
<keyword evidence="7 9" id="KW-1015">Disulfide bond</keyword>
<reference evidence="12 15" key="2">
    <citation type="submission" date="2017-08" db="EMBL/GenBank/DDBJ databases">
        <title>The complete genome sequence of moderately halophilic actinomycete Actinopolyspora erythraea YIM 90600, the producer of novel erythromycin, novel actinopolysporins A-C and tubercidin.</title>
        <authorList>
            <person name="Yin M."/>
            <person name="Tang S."/>
        </authorList>
    </citation>
    <scope>NUCLEOTIDE SEQUENCE [LARGE SCALE GENOMIC DNA]</scope>
    <source>
        <strain evidence="12 15">YIM 90600</strain>
    </source>
</reference>
<feature type="disulfide bond" evidence="9">
    <location>
        <begin position="327"/>
        <end position="354"/>
    </location>
</feature>
<keyword evidence="6" id="KW-0865">Zymogen</keyword>
<dbReference type="InterPro" id="IPR004236">
    <property type="entry name" value="Pept_S1_alpha_lytic"/>
</dbReference>
<dbReference type="EMBL" id="JPMV01000017">
    <property type="protein sequence ID" value="KGI81581.1"/>
    <property type="molecule type" value="Genomic_DNA"/>
</dbReference>
<dbReference type="CDD" id="cd21112">
    <property type="entry name" value="alphaLP-like"/>
    <property type="match status" value="1"/>
</dbReference>
<dbReference type="eggNOG" id="COG3979">
    <property type="taxonomic scope" value="Bacteria"/>
</dbReference>
<feature type="domain" description="Peptidase S1A alpha-lytic prodomain" evidence="11">
    <location>
        <begin position="124"/>
        <end position="180"/>
    </location>
</feature>
<dbReference type="KEGG" id="aey:CDG81_10125"/>
<feature type="active site" description="Charge relay system" evidence="8">
    <location>
        <position position="228"/>
    </location>
</feature>
<dbReference type="SUPFAM" id="SSF54806">
    <property type="entry name" value="Alpha-lytic protease prodomain"/>
    <property type="match status" value="1"/>
</dbReference>
<dbReference type="Proteomes" id="UP000029737">
    <property type="component" value="Unassembled WGS sequence"/>
</dbReference>
<dbReference type="InterPro" id="IPR001316">
    <property type="entry name" value="Pept_S1A_streptogrisin"/>
</dbReference>
<dbReference type="SUPFAM" id="SSF50494">
    <property type="entry name" value="Trypsin-like serine proteases"/>
    <property type="match status" value="1"/>
</dbReference>
<evidence type="ECO:0000313" key="15">
    <source>
        <dbReference type="Proteomes" id="UP000215043"/>
    </source>
</evidence>
<feature type="chain" id="PRO_5001953456" evidence="10">
    <location>
        <begin position="30"/>
        <end position="379"/>
    </location>
</feature>
<dbReference type="EMBL" id="CP022752">
    <property type="protein sequence ID" value="ASU78579.1"/>
    <property type="molecule type" value="Genomic_DNA"/>
</dbReference>
<feature type="disulfide bond" evidence="9">
    <location>
        <begin position="213"/>
        <end position="229"/>
    </location>
</feature>
<dbReference type="GO" id="GO:0004252">
    <property type="term" value="F:serine-type endopeptidase activity"/>
    <property type="evidence" value="ECO:0007669"/>
    <property type="project" value="InterPro"/>
</dbReference>
<evidence type="ECO:0000313" key="13">
    <source>
        <dbReference type="EMBL" id="KGI81581.1"/>
    </source>
</evidence>
<feature type="active site" description="Charge relay system" evidence="8">
    <location>
        <position position="252"/>
    </location>
</feature>